<feature type="binding site" evidence="9">
    <location>
        <position position="112"/>
    </location>
    <ligand>
        <name>alpha-D-glucose 1-phosphate</name>
        <dbReference type="ChEBI" id="CHEBI:58601"/>
    </ligand>
</feature>
<dbReference type="EC" id="2.7.7.27" evidence="9"/>
<reference evidence="12 13" key="1">
    <citation type="submission" date="2016-11" db="EMBL/GenBank/DDBJ databases">
        <authorList>
            <person name="Jaros S."/>
            <person name="Januszkiewicz K."/>
            <person name="Wedrychowicz H."/>
        </authorList>
    </citation>
    <scope>NUCLEOTIDE SEQUENCE [LARGE SCALE GENOMIC DNA]</scope>
    <source>
        <strain evidence="12 13">DSM 21758</strain>
    </source>
</reference>
<organism evidence="12 13">
    <name type="scientific">Clostridium cavendishii DSM 21758</name>
    <dbReference type="NCBI Taxonomy" id="1121302"/>
    <lineage>
        <taxon>Bacteria</taxon>
        <taxon>Bacillati</taxon>
        <taxon>Bacillota</taxon>
        <taxon>Clostridia</taxon>
        <taxon>Eubacteriales</taxon>
        <taxon>Clostridiaceae</taxon>
        <taxon>Clostridium</taxon>
    </lineage>
</organism>
<evidence type="ECO:0000256" key="8">
    <source>
        <dbReference type="ARBA" id="ARBA00023277"/>
    </source>
</evidence>
<dbReference type="InterPro" id="IPR023049">
    <property type="entry name" value="GlgC_bac"/>
</dbReference>
<dbReference type="PROSITE" id="PS00810">
    <property type="entry name" value="ADP_GLC_PYROPHOSPH_3"/>
    <property type="match status" value="1"/>
</dbReference>
<dbReference type="InterPro" id="IPR029044">
    <property type="entry name" value="Nucleotide-diphossugar_trans"/>
</dbReference>
<evidence type="ECO:0000256" key="6">
    <source>
        <dbReference type="ARBA" id="ARBA00022840"/>
    </source>
</evidence>
<evidence type="ECO:0000256" key="1">
    <source>
        <dbReference type="ARBA" id="ARBA00010443"/>
    </source>
</evidence>
<dbReference type="PROSITE" id="PS00808">
    <property type="entry name" value="ADP_GLC_PYROPHOSPH_1"/>
    <property type="match status" value="1"/>
</dbReference>
<comment type="pathway">
    <text evidence="9">Glycan biosynthesis; glycogen biosynthesis.</text>
</comment>
<keyword evidence="5 9" id="KW-0547">Nucleotide-binding</keyword>
<dbReference type="SUPFAM" id="SSF53448">
    <property type="entry name" value="Nucleotide-diphospho-sugar transferases"/>
    <property type="match status" value="1"/>
</dbReference>
<accession>A0A1M6VG29</accession>
<dbReference type="UniPathway" id="UPA00164"/>
<comment type="subunit">
    <text evidence="9">Homotetramer.</text>
</comment>
<keyword evidence="8 9" id="KW-0119">Carbohydrate metabolism</keyword>
<dbReference type="HAMAP" id="MF_00624">
    <property type="entry name" value="GlgC"/>
    <property type="match status" value="1"/>
</dbReference>
<dbReference type="STRING" id="1121302.SAMN02745163_04491"/>
<dbReference type="NCBIfam" id="TIGR02091">
    <property type="entry name" value="glgC"/>
    <property type="match status" value="1"/>
</dbReference>
<keyword evidence="3 9" id="KW-0808">Transferase</keyword>
<dbReference type="InterPro" id="IPR011004">
    <property type="entry name" value="Trimer_LpxA-like_sf"/>
</dbReference>
<feature type="domain" description="Glucose-1-phosphate adenylyltransferase/Bifunctional protein GlmU-like C-terminal hexapeptide" evidence="11">
    <location>
        <begin position="303"/>
        <end position="374"/>
    </location>
</feature>
<comment type="catalytic activity">
    <reaction evidence="9">
        <text>alpha-D-glucose 1-phosphate + ATP + H(+) = ADP-alpha-D-glucose + diphosphate</text>
        <dbReference type="Rhea" id="RHEA:12120"/>
        <dbReference type="ChEBI" id="CHEBI:15378"/>
        <dbReference type="ChEBI" id="CHEBI:30616"/>
        <dbReference type="ChEBI" id="CHEBI:33019"/>
        <dbReference type="ChEBI" id="CHEBI:57498"/>
        <dbReference type="ChEBI" id="CHEBI:58601"/>
        <dbReference type="EC" id="2.7.7.27"/>
    </reaction>
</comment>
<evidence type="ECO:0000256" key="5">
    <source>
        <dbReference type="ARBA" id="ARBA00022741"/>
    </source>
</evidence>
<dbReference type="Gene3D" id="2.160.10.10">
    <property type="entry name" value="Hexapeptide repeat proteins"/>
    <property type="match status" value="1"/>
</dbReference>
<dbReference type="Proteomes" id="UP000184310">
    <property type="component" value="Unassembled WGS sequence"/>
</dbReference>
<evidence type="ECO:0000256" key="9">
    <source>
        <dbReference type="HAMAP-Rule" id="MF_00624"/>
    </source>
</evidence>
<feature type="binding site" evidence="9">
    <location>
        <position position="203"/>
    </location>
    <ligand>
        <name>alpha-D-glucose 1-phosphate</name>
        <dbReference type="ChEBI" id="CHEBI:58601"/>
    </ligand>
</feature>
<dbReference type="PANTHER" id="PTHR43523">
    <property type="entry name" value="GLUCOSE-1-PHOSPHATE ADENYLYLTRANSFERASE-RELATED"/>
    <property type="match status" value="1"/>
</dbReference>
<keyword evidence="2 9" id="KW-0321">Glycogen metabolism</keyword>
<dbReference type="CDD" id="cd02508">
    <property type="entry name" value="ADP_Glucose_PP"/>
    <property type="match status" value="1"/>
</dbReference>
<dbReference type="Pfam" id="PF00483">
    <property type="entry name" value="NTP_transferase"/>
    <property type="match status" value="1"/>
</dbReference>
<evidence type="ECO:0000256" key="4">
    <source>
        <dbReference type="ARBA" id="ARBA00022695"/>
    </source>
</evidence>
<protein>
    <recommendedName>
        <fullName evidence="9">Glucose-1-phosphate adenylyltransferase</fullName>
        <ecNumber evidence="9">2.7.7.27</ecNumber>
    </recommendedName>
    <alternativeName>
        <fullName evidence="9">ADP-glucose pyrophosphorylase</fullName>
        <shortName evidence="9">ADPGlc PPase</shortName>
    </alternativeName>
    <alternativeName>
        <fullName evidence="9">ADP-glucose synthase</fullName>
    </alternativeName>
</protein>
<keyword evidence="13" id="KW-1185">Reference proteome</keyword>
<keyword evidence="7 9" id="KW-0320">Glycogen biosynthesis</keyword>
<dbReference type="PANTHER" id="PTHR43523:SF2">
    <property type="entry name" value="GLUCOSE-1-PHOSPHATE ADENYLYLTRANSFERASE"/>
    <property type="match status" value="1"/>
</dbReference>
<keyword evidence="6 9" id="KW-0067">ATP-binding</keyword>
<dbReference type="InterPro" id="IPR056818">
    <property type="entry name" value="GlmU/GlgC-like_hexapep"/>
</dbReference>
<comment type="function">
    <text evidence="9">Involved in the biosynthesis of ADP-glucose, a building block required for the elongation reactions to produce glycogen. Catalyzes the reaction between ATP and alpha-D-glucose 1-phosphate (G1P) to produce pyrophosphate and ADP-Glc.</text>
</comment>
<name>A0A1M6VG29_9CLOT</name>
<feature type="site" description="Could play a key role in the communication between the regulatory and the substrate sites" evidence="9">
    <location>
        <position position="72"/>
    </location>
</feature>
<comment type="similarity">
    <text evidence="1 9">Belongs to the bacterial/plant glucose-1-phosphate adenylyltransferase family.</text>
</comment>
<evidence type="ECO:0000259" key="10">
    <source>
        <dbReference type="Pfam" id="PF00483"/>
    </source>
</evidence>
<feature type="site" description="Could play a key role in the communication between the regulatory and the substrate sites" evidence="9">
    <location>
        <position position="111"/>
    </location>
</feature>
<dbReference type="GO" id="GO:0005524">
    <property type="term" value="F:ATP binding"/>
    <property type="evidence" value="ECO:0007669"/>
    <property type="project" value="UniProtKB-KW"/>
</dbReference>
<dbReference type="PROSITE" id="PS00809">
    <property type="entry name" value="ADP_GLC_PYROPHOSPH_2"/>
    <property type="match status" value="1"/>
</dbReference>
<evidence type="ECO:0000256" key="7">
    <source>
        <dbReference type="ARBA" id="ARBA00023056"/>
    </source>
</evidence>
<evidence type="ECO:0000313" key="13">
    <source>
        <dbReference type="Proteomes" id="UP000184310"/>
    </source>
</evidence>
<dbReference type="AlphaFoldDB" id="A0A1M6VG29"/>
<evidence type="ECO:0000313" key="12">
    <source>
        <dbReference type="EMBL" id="SHK80473.1"/>
    </source>
</evidence>
<evidence type="ECO:0000256" key="3">
    <source>
        <dbReference type="ARBA" id="ARBA00022679"/>
    </source>
</evidence>
<feature type="binding site" evidence="9">
    <location>
        <begin position="192"/>
        <end position="193"/>
    </location>
    <ligand>
        <name>alpha-D-glucose 1-phosphate</name>
        <dbReference type="ChEBI" id="CHEBI:58601"/>
    </ligand>
</feature>
<dbReference type="NCBIfam" id="NF003670">
    <property type="entry name" value="PRK05293.1"/>
    <property type="match status" value="1"/>
</dbReference>
<dbReference type="GO" id="GO:0008878">
    <property type="term" value="F:glucose-1-phosphate adenylyltransferase activity"/>
    <property type="evidence" value="ECO:0007669"/>
    <property type="project" value="UniProtKB-UniRule"/>
</dbReference>
<feature type="binding site" evidence="9">
    <location>
        <position position="177"/>
    </location>
    <ligand>
        <name>alpha-D-glucose 1-phosphate</name>
        <dbReference type="ChEBI" id="CHEBI:58601"/>
    </ligand>
</feature>
<dbReference type="EMBL" id="FQZB01000029">
    <property type="protein sequence ID" value="SHK80473.1"/>
    <property type="molecule type" value="Genomic_DNA"/>
</dbReference>
<dbReference type="GO" id="GO:0005978">
    <property type="term" value="P:glycogen biosynthetic process"/>
    <property type="evidence" value="ECO:0007669"/>
    <property type="project" value="UniProtKB-UniRule"/>
</dbReference>
<dbReference type="SUPFAM" id="SSF51161">
    <property type="entry name" value="Trimeric LpxA-like enzymes"/>
    <property type="match status" value="1"/>
</dbReference>
<dbReference type="InterPro" id="IPR005836">
    <property type="entry name" value="ADP_Glu_pyroP_CS"/>
</dbReference>
<dbReference type="InterPro" id="IPR011831">
    <property type="entry name" value="ADP-Glc_PPase"/>
</dbReference>
<proteinExistence type="inferred from homology"/>
<sequence length="394" mass="44015">MKTIVIEGRGLYMMRKEMIAMILAGGQGSRLGVLTKKVAKPAVPFGGKYRIIDFALSNCSNSGVYTVGVLTQYQPLILNTHIGIGSPWDLDRRDGGVSILPPYQEEKGGNWYKGTANAIYQNIAFVDNYDPEYVLILSGDHIYKMDYDKMLKFHKEKEADATIAVIDVSLKEASRFGIMNTNDDLSIYEFEEKPQHPKSTKASMGIYIFNWKTLKKLLKEDENDKNSHNDFGKNIIPKMLADGKRLVAYPFKGYWKDVGTTESLWEANMDLLKDDNELNLYDDDWRIYSVHPVRPAQYIGPHANVKSTLVVEGCIIHGKVENSVLFPGVVVGKNTTIKDSVIMPNTRIGENVVINKAIIGSDAAIRKDCKIGNGKKITVIPARDDVKSGTVITE</sequence>
<evidence type="ECO:0000256" key="2">
    <source>
        <dbReference type="ARBA" id="ARBA00022600"/>
    </source>
</evidence>
<feature type="domain" description="Nucleotidyl transferase" evidence="10">
    <location>
        <begin position="20"/>
        <end position="273"/>
    </location>
</feature>
<dbReference type="Pfam" id="PF24894">
    <property type="entry name" value="Hexapep_GlmU"/>
    <property type="match status" value="1"/>
</dbReference>
<dbReference type="InterPro" id="IPR005835">
    <property type="entry name" value="NTP_transferase_dom"/>
</dbReference>
<dbReference type="CDD" id="cd04651">
    <property type="entry name" value="LbH_G1P_AT_C"/>
    <property type="match status" value="1"/>
</dbReference>
<gene>
    <name evidence="9" type="primary">glgC</name>
    <name evidence="12" type="ORF">SAMN02745163_04491</name>
</gene>
<evidence type="ECO:0000259" key="11">
    <source>
        <dbReference type="Pfam" id="PF24894"/>
    </source>
</evidence>
<keyword evidence="4 9" id="KW-0548">Nucleotidyltransferase</keyword>
<dbReference type="Gene3D" id="3.90.550.10">
    <property type="entry name" value="Spore Coat Polysaccharide Biosynthesis Protein SpsA, Chain A"/>
    <property type="match status" value="1"/>
</dbReference>